<accession>A0A6L5YL32</accession>
<name>A0A6L5YL32_9FIRM</name>
<dbReference type="InterPro" id="IPR037522">
    <property type="entry name" value="HD_GYP_dom"/>
</dbReference>
<evidence type="ECO:0000313" key="3">
    <source>
        <dbReference type="Proteomes" id="UP000476055"/>
    </source>
</evidence>
<dbReference type="InterPro" id="IPR003607">
    <property type="entry name" value="HD/PDEase_dom"/>
</dbReference>
<dbReference type="PANTHER" id="PTHR43155:SF1">
    <property type="entry name" value="3'3'-CGAMP-SPECIFIC PHOSPHODIESTERASE 1"/>
    <property type="match status" value="1"/>
</dbReference>
<dbReference type="PANTHER" id="PTHR43155">
    <property type="entry name" value="CYCLIC DI-GMP PHOSPHODIESTERASE PA4108-RELATED"/>
    <property type="match status" value="1"/>
</dbReference>
<evidence type="ECO:0000313" key="2">
    <source>
        <dbReference type="EMBL" id="MST58367.1"/>
    </source>
</evidence>
<evidence type="ECO:0000259" key="1">
    <source>
        <dbReference type="PROSITE" id="PS51832"/>
    </source>
</evidence>
<comment type="caution">
    <text evidence="2">The sequence shown here is derived from an EMBL/GenBank/DDBJ whole genome shotgun (WGS) entry which is preliminary data.</text>
</comment>
<dbReference type="Proteomes" id="UP000476055">
    <property type="component" value="Unassembled WGS sequence"/>
</dbReference>
<feature type="domain" description="HD-GYP" evidence="1">
    <location>
        <begin position="5"/>
        <end position="197"/>
    </location>
</feature>
<proteinExistence type="predicted"/>
<reference evidence="2 3" key="1">
    <citation type="submission" date="2019-08" db="EMBL/GenBank/DDBJ databases">
        <title>In-depth cultivation of the pig gut microbiome towards novel bacterial diversity and tailored functional studies.</title>
        <authorList>
            <person name="Wylensek D."/>
            <person name="Hitch T.C.A."/>
            <person name="Clavel T."/>
        </authorList>
    </citation>
    <scope>NUCLEOTIDE SEQUENCE [LARGE SCALE GENOMIC DNA]</scope>
    <source>
        <strain evidence="2 3">WCA3-601-WT-6H</strain>
    </source>
</reference>
<protein>
    <submittedName>
        <fullName evidence="2">HD domain-containing protein</fullName>
    </submittedName>
</protein>
<dbReference type="Pfam" id="PF13487">
    <property type="entry name" value="HD_5"/>
    <property type="match status" value="2"/>
</dbReference>
<dbReference type="PROSITE" id="PS51832">
    <property type="entry name" value="HD_GYP"/>
    <property type="match status" value="2"/>
</dbReference>
<dbReference type="EMBL" id="VUMU01000010">
    <property type="protein sequence ID" value="MST58367.1"/>
    <property type="molecule type" value="Genomic_DNA"/>
</dbReference>
<dbReference type="Gene3D" id="1.10.3210.10">
    <property type="entry name" value="Hypothetical protein af1432"/>
    <property type="match status" value="2"/>
</dbReference>
<dbReference type="RefSeq" id="WP_154496546.1">
    <property type="nucleotide sequence ID" value="NZ_VUMU01000010.1"/>
</dbReference>
<dbReference type="CDD" id="cd00077">
    <property type="entry name" value="HDc"/>
    <property type="match status" value="2"/>
</dbReference>
<dbReference type="AlphaFoldDB" id="A0A6L5YL32"/>
<feature type="domain" description="HD-GYP" evidence="1">
    <location>
        <begin position="214"/>
        <end position="400"/>
    </location>
</feature>
<dbReference type="SMART" id="SM00471">
    <property type="entry name" value="HDc"/>
    <property type="match status" value="2"/>
</dbReference>
<keyword evidence="3" id="KW-1185">Reference proteome</keyword>
<gene>
    <name evidence="2" type="ORF">FYJ59_08970</name>
</gene>
<organism evidence="2 3">
    <name type="scientific">Waltera intestinalis</name>
    <dbReference type="NCBI Taxonomy" id="2606635"/>
    <lineage>
        <taxon>Bacteria</taxon>
        <taxon>Bacillati</taxon>
        <taxon>Bacillota</taxon>
        <taxon>Clostridia</taxon>
        <taxon>Lachnospirales</taxon>
        <taxon>Lachnospiraceae</taxon>
        <taxon>Waltera</taxon>
    </lineage>
</organism>
<dbReference type="SUPFAM" id="SSF109604">
    <property type="entry name" value="HD-domain/PDEase-like"/>
    <property type="match status" value="2"/>
</dbReference>
<sequence>MLLDVLGLLSACSYALDCVEAELVHVSDKHAKRVAYMSVCMAEQLGISDESLQDLAACALLHDNALTQYIQEELHKDVANVPQVSQVGIHCTLGEKNIQRLPFQTDVKNVILYHHENANGSGPFGKTWEEIPLFSRIIHISDLLDRAYGAKGFTEDIFNKACGYLHKNEGTVVDKECVDAFLQAFPLPHFLTLGEDSFEKNLWEKISRIKQELSFAQIKELANFFAQIVDYKSPFTSTHSIGVAEDAERLSRYMGFDEETVEKMYLAGALHDIGKVAVGNEILEKPGRLTEDEFAVMKHHAAYTYYILSDIDDFDEIRDWAAFHHERLDGTGYPFGKTAAELNTQERMMACIDIYQALTEGRPYKQGMSHEKACEILWDMAKKGWLDETIVKQVEDCFRG</sequence>